<organism evidence="1 2">
    <name type="scientific">Stomoxys calcitrans</name>
    <name type="common">Stable fly</name>
    <name type="synonym">Conops calcitrans</name>
    <dbReference type="NCBI Taxonomy" id="35570"/>
    <lineage>
        <taxon>Eukaryota</taxon>
        <taxon>Metazoa</taxon>
        <taxon>Ecdysozoa</taxon>
        <taxon>Arthropoda</taxon>
        <taxon>Hexapoda</taxon>
        <taxon>Insecta</taxon>
        <taxon>Pterygota</taxon>
        <taxon>Neoptera</taxon>
        <taxon>Endopterygota</taxon>
        <taxon>Diptera</taxon>
        <taxon>Brachycera</taxon>
        <taxon>Muscomorpha</taxon>
        <taxon>Muscoidea</taxon>
        <taxon>Muscidae</taxon>
        <taxon>Stomoxys</taxon>
    </lineage>
</organism>
<dbReference type="Pfam" id="PF06477">
    <property type="entry name" value="DUF1091"/>
    <property type="match status" value="1"/>
</dbReference>
<dbReference type="VEuPathDB" id="VectorBase:SCAU014228"/>
<sequence>MFVNASWTDNRPDFIVNMTFSDQGSIYSETTVVREIAFPIAKFLITQKELGAKPLTLYNISARLCDISAVFNKVPLIKQAYLAATKQSNLSFDCPLKPGFYTMRNLKISSRNPVWGIMNRPKVSYTIMGGMYEEVIGKSNITLTTYAFTMKVIKKTCRD</sequence>
<dbReference type="AlphaFoldDB" id="A0A1I8Q606"/>
<gene>
    <name evidence="1" type="primary">106084484</name>
</gene>
<evidence type="ECO:0000313" key="2">
    <source>
        <dbReference type="Proteomes" id="UP000095300"/>
    </source>
</evidence>
<dbReference type="Proteomes" id="UP000095300">
    <property type="component" value="Unassembled WGS sequence"/>
</dbReference>
<keyword evidence="2" id="KW-1185">Reference proteome</keyword>
<reference evidence="1" key="1">
    <citation type="submission" date="2020-05" db="UniProtKB">
        <authorList>
            <consortium name="EnsemblMetazoa"/>
        </authorList>
    </citation>
    <scope>IDENTIFICATION</scope>
    <source>
        <strain evidence="1">USDA</strain>
    </source>
</reference>
<dbReference type="SMART" id="SM00697">
    <property type="entry name" value="DM8"/>
    <property type="match status" value="1"/>
</dbReference>
<dbReference type="EnsemblMetazoa" id="SCAU014228-RA">
    <property type="protein sequence ID" value="SCAU014228-PA"/>
    <property type="gene ID" value="SCAU014228"/>
</dbReference>
<evidence type="ECO:0008006" key="3">
    <source>
        <dbReference type="Google" id="ProtNLM"/>
    </source>
</evidence>
<evidence type="ECO:0000313" key="1">
    <source>
        <dbReference type="EnsemblMetazoa" id="SCAU014228-PA"/>
    </source>
</evidence>
<proteinExistence type="predicted"/>
<dbReference type="STRING" id="35570.A0A1I8Q606"/>
<accession>A0A1I8Q606</accession>
<dbReference type="InterPro" id="IPR010512">
    <property type="entry name" value="DUF1091"/>
</dbReference>
<name>A0A1I8Q606_STOCA</name>
<protein>
    <recommendedName>
        <fullName evidence="3">MD-2-related lipid-recognition domain-containing protein</fullName>
    </recommendedName>
</protein>